<dbReference type="PROSITE" id="PS00105">
    <property type="entry name" value="AA_TRANSFER_CLASS_1"/>
    <property type="match status" value="1"/>
</dbReference>
<dbReference type="InterPro" id="IPR015421">
    <property type="entry name" value="PyrdxlP-dep_Trfase_major"/>
</dbReference>
<keyword evidence="5" id="KW-0663">Pyridoxal phosphate</keyword>
<sequence>MSNHPPLNQQFTYIGQSPTIAVSDRMLALKAAGRTVISLTAGDPDFSTPNEIIAAGMRAMQSGLTHYGPSRGFPHLRKAIAAKLAAPYDPESEILVTHGGVHAYYTALQSILNPGDAVMIPDPSWGTHANMVRLLRGNVISVPALPEDGFLPKLQAWNSALTPQTRALVINYPANPTGAVPPRDYLKALLEFAAQHDLWVISDEVYENLYFAEKPVSAASFPEHRSHVILVNSLSKTYAMTGWRIGYLAAPEAVIENALKASQNSITCVAPFIQEAAAFALTDEAMQVQAAEMRAGYARRRDLVMRIYSEYPDSAVAVAPPQGAFYFFLDLRALKLTADEICEQLLDQAGIGLVPGTAFGPCGQGFVRMTIAASDEDVEKGFRAILDWAKMKVEGA</sequence>
<name>A0A347ZRQ7_9CHLR</name>
<evidence type="ECO:0000256" key="1">
    <source>
        <dbReference type="ARBA" id="ARBA00001933"/>
    </source>
</evidence>
<evidence type="ECO:0000256" key="4">
    <source>
        <dbReference type="ARBA" id="ARBA00022679"/>
    </source>
</evidence>
<dbReference type="RefSeq" id="WP_158675004.1">
    <property type="nucleotide sequence ID" value="NZ_AP018437.1"/>
</dbReference>
<dbReference type="PANTHER" id="PTHR46383">
    <property type="entry name" value="ASPARTATE AMINOTRANSFERASE"/>
    <property type="match status" value="1"/>
</dbReference>
<dbReference type="InterPro" id="IPR015424">
    <property type="entry name" value="PyrdxlP-dep_Trfase"/>
</dbReference>
<dbReference type="Proteomes" id="UP000256388">
    <property type="component" value="Unassembled WGS sequence"/>
</dbReference>
<dbReference type="CDD" id="cd00609">
    <property type="entry name" value="AAT_like"/>
    <property type="match status" value="1"/>
</dbReference>
<proteinExistence type="inferred from homology"/>
<comment type="caution">
    <text evidence="8">The sequence shown here is derived from an EMBL/GenBank/DDBJ whole genome shotgun (WGS) entry which is preliminary data.</text>
</comment>
<protein>
    <recommendedName>
        <fullName evidence="6">Aminotransferase</fullName>
        <ecNumber evidence="6">2.6.1.-</ecNumber>
    </recommendedName>
</protein>
<dbReference type="InterPro" id="IPR050596">
    <property type="entry name" value="AspAT/PAT-like"/>
</dbReference>
<accession>A0A347ZRQ7</accession>
<dbReference type="GO" id="GO:0008483">
    <property type="term" value="F:transaminase activity"/>
    <property type="evidence" value="ECO:0007669"/>
    <property type="project" value="UniProtKB-KW"/>
</dbReference>
<evidence type="ECO:0000256" key="6">
    <source>
        <dbReference type="RuleBase" id="RU000481"/>
    </source>
</evidence>
<dbReference type="OrthoDB" id="9813612at2"/>
<dbReference type="GO" id="GO:0006520">
    <property type="term" value="P:amino acid metabolic process"/>
    <property type="evidence" value="ECO:0007669"/>
    <property type="project" value="InterPro"/>
</dbReference>
<dbReference type="GO" id="GO:0030170">
    <property type="term" value="F:pyridoxal phosphate binding"/>
    <property type="evidence" value="ECO:0007669"/>
    <property type="project" value="InterPro"/>
</dbReference>
<keyword evidence="3 6" id="KW-0032">Aminotransferase</keyword>
<evidence type="ECO:0000313" key="9">
    <source>
        <dbReference type="Proteomes" id="UP000256388"/>
    </source>
</evidence>
<feature type="domain" description="Aminotransferase class I/classII large" evidence="7">
    <location>
        <begin position="35"/>
        <end position="385"/>
    </location>
</feature>
<dbReference type="PANTHER" id="PTHR46383:SF1">
    <property type="entry name" value="ASPARTATE AMINOTRANSFERASE"/>
    <property type="match status" value="1"/>
</dbReference>
<comment type="cofactor">
    <cofactor evidence="1 6">
        <name>pyridoxal 5'-phosphate</name>
        <dbReference type="ChEBI" id="CHEBI:597326"/>
    </cofactor>
</comment>
<dbReference type="Gene3D" id="3.40.640.10">
    <property type="entry name" value="Type I PLP-dependent aspartate aminotransferase-like (Major domain)"/>
    <property type="match status" value="1"/>
</dbReference>
<comment type="similarity">
    <text evidence="2 6">Belongs to the class-I pyridoxal-phosphate-dependent aminotransferase family.</text>
</comment>
<dbReference type="Pfam" id="PF00155">
    <property type="entry name" value="Aminotran_1_2"/>
    <property type="match status" value="1"/>
</dbReference>
<evidence type="ECO:0000259" key="7">
    <source>
        <dbReference type="Pfam" id="PF00155"/>
    </source>
</evidence>
<evidence type="ECO:0000256" key="2">
    <source>
        <dbReference type="ARBA" id="ARBA00007441"/>
    </source>
</evidence>
<dbReference type="SUPFAM" id="SSF53383">
    <property type="entry name" value="PLP-dependent transferases"/>
    <property type="match status" value="1"/>
</dbReference>
<dbReference type="InterPro" id="IPR004839">
    <property type="entry name" value="Aminotransferase_I/II_large"/>
</dbReference>
<reference evidence="8 9" key="1">
    <citation type="submission" date="2018-08" db="EMBL/GenBank/DDBJ databases">
        <title>Genomic Encyclopedia of Type Strains, Phase IV (KMG-IV): sequencing the most valuable type-strain genomes for metagenomic binning, comparative biology and taxonomic classification.</title>
        <authorList>
            <person name="Goeker M."/>
        </authorList>
    </citation>
    <scope>NUCLEOTIDE SEQUENCE [LARGE SCALE GENOMIC DNA]</scope>
    <source>
        <strain evidence="8 9">DSM 23923</strain>
    </source>
</reference>
<keyword evidence="4 6" id="KW-0808">Transferase</keyword>
<evidence type="ECO:0000256" key="5">
    <source>
        <dbReference type="ARBA" id="ARBA00022898"/>
    </source>
</evidence>
<evidence type="ECO:0000313" key="8">
    <source>
        <dbReference type="EMBL" id="REG11458.1"/>
    </source>
</evidence>
<dbReference type="Gene3D" id="3.90.1150.10">
    <property type="entry name" value="Aspartate Aminotransferase, domain 1"/>
    <property type="match status" value="1"/>
</dbReference>
<dbReference type="EC" id="2.6.1.-" evidence="6"/>
<dbReference type="EMBL" id="QUMS01000001">
    <property type="protein sequence ID" value="REG11458.1"/>
    <property type="molecule type" value="Genomic_DNA"/>
</dbReference>
<dbReference type="InterPro" id="IPR015422">
    <property type="entry name" value="PyrdxlP-dep_Trfase_small"/>
</dbReference>
<dbReference type="AlphaFoldDB" id="A0A347ZRQ7"/>
<evidence type="ECO:0000256" key="3">
    <source>
        <dbReference type="ARBA" id="ARBA00022576"/>
    </source>
</evidence>
<organism evidence="8 9">
    <name type="scientific">Pelolinea submarina</name>
    <dbReference type="NCBI Taxonomy" id="913107"/>
    <lineage>
        <taxon>Bacteria</taxon>
        <taxon>Bacillati</taxon>
        <taxon>Chloroflexota</taxon>
        <taxon>Anaerolineae</taxon>
        <taxon>Anaerolineales</taxon>
        <taxon>Anaerolineaceae</taxon>
        <taxon>Pelolinea</taxon>
    </lineage>
</organism>
<dbReference type="InterPro" id="IPR004838">
    <property type="entry name" value="NHTrfase_class1_PyrdxlP-BS"/>
</dbReference>
<gene>
    <name evidence="8" type="ORF">DFR64_1345</name>
</gene>
<keyword evidence="9" id="KW-1185">Reference proteome</keyword>